<reference evidence="5" key="1">
    <citation type="submission" date="2025-08" db="UniProtKB">
        <authorList>
            <consortium name="RefSeq"/>
        </authorList>
    </citation>
    <scope>IDENTIFICATION</scope>
    <source>
        <tissue evidence="5">Tentacle</tissue>
    </source>
</reference>
<name>A0A6P8IAM2_ACTTE</name>
<dbReference type="Pfam" id="PF01344">
    <property type="entry name" value="Kelch_1"/>
    <property type="match status" value="1"/>
</dbReference>
<gene>
    <name evidence="5" type="primary">LOC116300473</name>
</gene>
<dbReference type="SMART" id="SM00875">
    <property type="entry name" value="BACK"/>
    <property type="match status" value="1"/>
</dbReference>
<sequence>MATAFEQETKISAPKDSYKESLLVSLESLRRDSLLCDVVLNVNHQEFQAHRCILTASSPYFRGVFTSDMIEKEAKELDLDFLDADAMEPLLKYMYTGEVEINEANARSLVSAADFLLIQSLKTIGCEFLESIICPGNCFELRDFAEKYNCDQLKATATTFIINNFAAASESEGFKFVEYKILSDLISRDELVVSGEEQVYEAIMSWVRNDLDTRKECFEKLFSELRLVSISKHYLTETVEKEELVSESFECTKLLFKAMKSFAVYEFEGLKKPRKVLEKHVNAIVLCGGNRSRDVVCFLPDENKWSVLTESSIARDEHAVTVSDNVLFAFGTNQTENSQIVEQFNVCSNTWSLITNLPQSRCALTAVTLNEQIFILGGRTQHIGATNNMMRYDPSINKWFYETPMNCSRAGLCAVSLNGFIYALSGINVKGEFLNTVEKYDLRTKVWTEIPPMLTARYYASAAALNMKIYIVGGQVKNGSCLSSGEVLDVKTDQWTALPGLSVPRQAAGISRWGNKLYLFGGCNNSGRLDSVECFDLESNSWQFVAKMPVARSWVQCGVLRLPKQLIV</sequence>
<dbReference type="AlphaFoldDB" id="A0A6P8IAM2"/>
<dbReference type="FunFam" id="1.25.40.420:FF:000001">
    <property type="entry name" value="Kelch-like family member 12"/>
    <property type="match status" value="1"/>
</dbReference>
<dbReference type="SUPFAM" id="SSF54695">
    <property type="entry name" value="POZ domain"/>
    <property type="match status" value="1"/>
</dbReference>
<evidence type="ECO:0000313" key="4">
    <source>
        <dbReference type="Proteomes" id="UP000515163"/>
    </source>
</evidence>
<dbReference type="InterPro" id="IPR011333">
    <property type="entry name" value="SKP1/BTB/POZ_sf"/>
</dbReference>
<keyword evidence="2" id="KW-0677">Repeat</keyword>
<dbReference type="Gene3D" id="2.120.10.80">
    <property type="entry name" value="Kelch-type beta propeller"/>
    <property type="match status" value="1"/>
</dbReference>
<dbReference type="InterPro" id="IPR017096">
    <property type="entry name" value="BTB-kelch_protein"/>
</dbReference>
<feature type="domain" description="BTB" evidence="3">
    <location>
        <begin position="36"/>
        <end position="103"/>
    </location>
</feature>
<organism evidence="4 5">
    <name type="scientific">Actinia tenebrosa</name>
    <name type="common">Australian red waratah sea anemone</name>
    <dbReference type="NCBI Taxonomy" id="6105"/>
    <lineage>
        <taxon>Eukaryota</taxon>
        <taxon>Metazoa</taxon>
        <taxon>Cnidaria</taxon>
        <taxon>Anthozoa</taxon>
        <taxon>Hexacorallia</taxon>
        <taxon>Actiniaria</taxon>
        <taxon>Actiniidae</taxon>
        <taxon>Actinia</taxon>
    </lineage>
</organism>
<dbReference type="PIRSF" id="PIRSF037037">
    <property type="entry name" value="Kelch-like_protein_gigaxonin"/>
    <property type="match status" value="1"/>
</dbReference>
<dbReference type="Pfam" id="PF00651">
    <property type="entry name" value="BTB"/>
    <property type="match status" value="1"/>
</dbReference>
<dbReference type="InterPro" id="IPR011705">
    <property type="entry name" value="BACK"/>
</dbReference>
<dbReference type="Pfam" id="PF24681">
    <property type="entry name" value="Kelch_KLHDC2_KLHL20_DRC7"/>
    <property type="match status" value="1"/>
</dbReference>
<keyword evidence="1" id="KW-0880">Kelch repeat</keyword>
<dbReference type="PROSITE" id="PS50097">
    <property type="entry name" value="BTB"/>
    <property type="match status" value="1"/>
</dbReference>
<dbReference type="InterPro" id="IPR015915">
    <property type="entry name" value="Kelch-typ_b-propeller"/>
</dbReference>
<dbReference type="InterPro" id="IPR000210">
    <property type="entry name" value="BTB/POZ_dom"/>
</dbReference>
<dbReference type="SUPFAM" id="SSF117281">
    <property type="entry name" value="Kelch motif"/>
    <property type="match status" value="1"/>
</dbReference>
<accession>A0A6P8IAM2</accession>
<dbReference type="FunCoup" id="A0A6P8IAM2">
    <property type="interactions" value="548"/>
</dbReference>
<dbReference type="Gene3D" id="1.25.40.420">
    <property type="match status" value="1"/>
</dbReference>
<dbReference type="InParanoid" id="A0A6P8IAM2"/>
<dbReference type="GeneID" id="116300473"/>
<dbReference type="KEGG" id="aten:116300473"/>
<evidence type="ECO:0000256" key="2">
    <source>
        <dbReference type="ARBA" id="ARBA00022737"/>
    </source>
</evidence>
<dbReference type="PANTHER" id="PTHR24412:SF497">
    <property type="entry name" value="KELCH-LIKE PROTEIN 18"/>
    <property type="match status" value="1"/>
</dbReference>
<dbReference type="SMART" id="SM00612">
    <property type="entry name" value="Kelch"/>
    <property type="match status" value="6"/>
</dbReference>
<dbReference type="PANTHER" id="PTHR24412">
    <property type="entry name" value="KELCH PROTEIN"/>
    <property type="match status" value="1"/>
</dbReference>
<dbReference type="InterPro" id="IPR006652">
    <property type="entry name" value="Kelch_1"/>
</dbReference>
<dbReference type="RefSeq" id="XP_031565208.1">
    <property type="nucleotide sequence ID" value="XM_031709348.1"/>
</dbReference>
<proteinExistence type="predicted"/>
<evidence type="ECO:0000259" key="3">
    <source>
        <dbReference type="PROSITE" id="PS50097"/>
    </source>
</evidence>
<evidence type="ECO:0000256" key="1">
    <source>
        <dbReference type="ARBA" id="ARBA00022441"/>
    </source>
</evidence>
<dbReference type="Gene3D" id="3.30.710.10">
    <property type="entry name" value="Potassium Channel Kv1.1, Chain A"/>
    <property type="match status" value="1"/>
</dbReference>
<dbReference type="OrthoDB" id="45365at2759"/>
<dbReference type="Proteomes" id="UP000515163">
    <property type="component" value="Unplaced"/>
</dbReference>
<keyword evidence="4" id="KW-1185">Reference proteome</keyword>
<protein>
    <submittedName>
        <fullName evidence="5">Kelch-like protein 28</fullName>
    </submittedName>
</protein>
<dbReference type="SMART" id="SM00225">
    <property type="entry name" value="BTB"/>
    <property type="match status" value="1"/>
</dbReference>
<evidence type="ECO:0000313" key="5">
    <source>
        <dbReference type="RefSeq" id="XP_031565208.1"/>
    </source>
</evidence>
<dbReference type="Pfam" id="PF07707">
    <property type="entry name" value="BACK"/>
    <property type="match status" value="1"/>
</dbReference>